<dbReference type="InterPro" id="IPR000709">
    <property type="entry name" value="Leu_Ile_Val-bd"/>
</dbReference>
<dbReference type="RefSeq" id="WP_105732022.1">
    <property type="nucleotide sequence ID" value="NZ_PVBT01000001.1"/>
</dbReference>
<dbReference type="EMBL" id="PVBT01000001">
    <property type="protein sequence ID" value="PRD57781.1"/>
    <property type="molecule type" value="Genomic_DNA"/>
</dbReference>
<dbReference type="Gene3D" id="3.40.50.2300">
    <property type="match status" value="2"/>
</dbReference>
<dbReference type="InterPro" id="IPR028082">
    <property type="entry name" value="Peripla_BP_I"/>
</dbReference>
<dbReference type="Pfam" id="PF13458">
    <property type="entry name" value="Peripla_BP_6"/>
    <property type="match status" value="1"/>
</dbReference>
<organism evidence="7 8">
    <name type="scientific">Phyllobacterium myrsinacearum</name>
    <dbReference type="NCBI Taxonomy" id="28101"/>
    <lineage>
        <taxon>Bacteria</taxon>
        <taxon>Pseudomonadati</taxon>
        <taxon>Pseudomonadota</taxon>
        <taxon>Alphaproteobacteria</taxon>
        <taxon>Hyphomicrobiales</taxon>
        <taxon>Phyllobacteriaceae</taxon>
        <taxon>Phyllobacterium</taxon>
    </lineage>
</organism>
<feature type="chain" id="PRO_5015746222" evidence="5">
    <location>
        <begin position="24"/>
        <end position="367"/>
    </location>
</feature>
<proteinExistence type="inferred from homology"/>
<evidence type="ECO:0000313" key="8">
    <source>
        <dbReference type="Proteomes" id="UP000238563"/>
    </source>
</evidence>
<evidence type="ECO:0000256" key="3">
    <source>
        <dbReference type="ARBA" id="ARBA00022729"/>
    </source>
</evidence>
<dbReference type="Proteomes" id="UP000238563">
    <property type="component" value="Unassembled WGS sequence"/>
</dbReference>
<evidence type="ECO:0000256" key="1">
    <source>
        <dbReference type="ARBA" id="ARBA00010062"/>
    </source>
</evidence>
<keyword evidence="3 5" id="KW-0732">Signal</keyword>
<reference evidence="7 8" key="1">
    <citation type="submission" date="2018-02" db="EMBL/GenBank/DDBJ databases">
        <title>The draft genome of Phyllobacterium myrsinacearum DSM5892.</title>
        <authorList>
            <person name="Li L."/>
            <person name="Liu L."/>
            <person name="Zhang X."/>
            <person name="Wang T."/>
        </authorList>
    </citation>
    <scope>NUCLEOTIDE SEQUENCE [LARGE SCALE GENOMIC DNA]</scope>
    <source>
        <strain evidence="7 8">DSM 5892</strain>
    </source>
</reference>
<dbReference type="GO" id="GO:0006865">
    <property type="term" value="P:amino acid transport"/>
    <property type="evidence" value="ECO:0007669"/>
    <property type="project" value="UniProtKB-KW"/>
</dbReference>
<dbReference type="PANTHER" id="PTHR47151">
    <property type="entry name" value="LEU/ILE/VAL-BINDING ABC TRANSPORTER SUBUNIT"/>
    <property type="match status" value="1"/>
</dbReference>
<dbReference type="CDD" id="cd06342">
    <property type="entry name" value="PBP1_ABC_LIVBP-like"/>
    <property type="match status" value="1"/>
</dbReference>
<evidence type="ECO:0000259" key="6">
    <source>
        <dbReference type="Pfam" id="PF13458"/>
    </source>
</evidence>
<comment type="caution">
    <text evidence="7">The sequence shown here is derived from an EMBL/GenBank/DDBJ whole genome shotgun (WGS) entry which is preliminary data.</text>
</comment>
<evidence type="ECO:0000256" key="2">
    <source>
        <dbReference type="ARBA" id="ARBA00022448"/>
    </source>
</evidence>
<feature type="domain" description="Leucine-binding protein" evidence="6">
    <location>
        <begin position="25"/>
        <end position="361"/>
    </location>
</feature>
<dbReference type="SUPFAM" id="SSF53822">
    <property type="entry name" value="Periplasmic binding protein-like I"/>
    <property type="match status" value="1"/>
</dbReference>
<evidence type="ECO:0000256" key="5">
    <source>
        <dbReference type="SAM" id="SignalP"/>
    </source>
</evidence>
<comment type="similarity">
    <text evidence="1">Belongs to the leucine-binding protein family.</text>
</comment>
<evidence type="ECO:0000313" key="7">
    <source>
        <dbReference type="EMBL" id="PRD57781.1"/>
    </source>
</evidence>
<dbReference type="OrthoDB" id="9768386at2"/>
<keyword evidence="2" id="KW-0813">Transport</keyword>
<feature type="signal peptide" evidence="5">
    <location>
        <begin position="1"/>
        <end position="23"/>
    </location>
</feature>
<name>A0A2S9JWS1_9HYPH</name>
<keyword evidence="4" id="KW-0029">Amino-acid transport</keyword>
<dbReference type="PRINTS" id="PR00337">
    <property type="entry name" value="LEUILEVALBP"/>
</dbReference>
<evidence type="ECO:0000256" key="4">
    <source>
        <dbReference type="ARBA" id="ARBA00022970"/>
    </source>
</evidence>
<sequence length="367" mass="37963">MRLSLISGVALTAVMAMTSFARADIVIGNIAPVTGPVAAYGMQVKNGVAAAAEAINAEGGIKGEKIVIKLFDDAGEPKQGVSVANQVVGEGIKFVVGPVTSGVSMPVSDVLAENGILMITPTSTTPDLTTRGLDTVFRTCGRDDQQAEVAAQYILKHYKDKRVAVVYDKNTYGTGLANNLKATLNKGGVKEVVDQGINAGEKDYSALITRLKSEKAEVIYFGGYHPEGGLIARQLADQGIKAQIIGAEGLSNTEYWAIGGAAAAGTLFTNSADPTKNPSAAKIMEALKAKNIPAEAFTLNAYAALQVIKAGIEKAGSADPAAVAAALHSGAAVSTVVGDLTYAKTGDLTTPTFVLYKWEDGKAAEVK</sequence>
<gene>
    <name evidence="7" type="ORF">C5750_01080</name>
</gene>
<dbReference type="PANTHER" id="PTHR47151:SF2">
    <property type="entry name" value="AMINO ACID BINDING PROTEIN"/>
    <property type="match status" value="1"/>
</dbReference>
<accession>A0A2S9JWS1</accession>
<dbReference type="AlphaFoldDB" id="A0A2S9JWS1"/>
<dbReference type="InterPro" id="IPR028081">
    <property type="entry name" value="Leu-bd"/>
</dbReference>
<protein>
    <submittedName>
        <fullName evidence="7">Branched chain amino acid ABC transporter substrate-binding protein</fullName>
    </submittedName>
</protein>
<keyword evidence="8" id="KW-1185">Reference proteome</keyword>